<organism evidence="1 2">
    <name type="scientific">Meloidogyne enterolobii</name>
    <name type="common">Root-knot nematode worm</name>
    <name type="synonym">Meloidogyne mayaguensis</name>
    <dbReference type="NCBI Taxonomy" id="390850"/>
    <lineage>
        <taxon>Eukaryota</taxon>
        <taxon>Metazoa</taxon>
        <taxon>Ecdysozoa</taxon>
        <taxon>Nematoda</taxon>
        <taxon>Chromadorea</taxon>
        <taxon>Rhabditida</taxon>
        <taxon>Tylenchina</taxon>
        <taxon>Tylenchomorpha</taxon>
        <taxon>Tylenchoidea</taxon>
        <taxon>Meloidogynidae</taxon>
        <taxon>Meloidogyninae</taxon>
        <taxon>Meloidogyne</taxon>
    </lineage>
</organism>
<evidence type="ECO:0000313" key="2">
    <source>
        <dbReference type="Proteomes" id="UP001497535"/>
    </source>
</evidence>
<dbReference type="EMBL" id="CAVMJV010000050">
    <property type="protein sequence ID" value="CAK5083323.1"/>
    <property type="molecule type" value="Genomic_DNA"/>
</dbReference>
<accession>A0ACB0ZWR4</accession>
<keyword evidence="2" id="KW-1185">Reference proteome</keyword>
<sequence>MLEYFYSGEIDKKTIEKYSEDLFSIAHKYEVKQLMEICENYMAANIVAENFGKLCLFAEFYHLSKLAKVDYLIFFNLRIILNLRNL</sequence>
<proteinExistence type="predicted"/>
<evidence type="ECO:0000313" key="1">
    <source>
        <dbReference type="EMBL" id="CAK5083323.1"/>
    </source>
</evidence>
<comment type="caution">
    <text evidence="1">The sequence shown here is derived from an EMBL/GenBank/DDBJ whole genome shotgun (WGS) entry which is preliminary data.</text>
</comment>
<reference evidence="1" key="1">
    <citation type="submission" date="2023-11" db="EMBL/GenBank/DDBJ databases">
        <authorList>
            <person name="Poullet M."/>
        </authorList>
    </citation>
    <scope>NUCLEOTIDE SEQUENCE</scope>
    <source>
        <strain evidence="1">E1834</strain>
    </source>
</reference>
<name>A0ACB0ZWR4_MELEN</name>
<protein>
    <submittedName>
        <fullName evidence="1">Uncharacterized protein</fullName>
    </submittedName>
</protein>
<dbReference type="Proteomes" id="UP001497535">
    <property type="component" value="Unassembled WGS sequence"/>
</dbReference>
<gene>
    <name evidence="1" type="ORF">MENTE1834_LOCUS30653</name>
</gene>